<dbReference type="InterPro" id="IPR036927">
    <property type="entry name" value="Cyt_c_oxase-like_su1_sf"/>
</dbReference>
<keyword evidence="5" id="KW-1185">Reference proteome</keyword>
<feature type="transmembrane region" description="Helical" evidence="2">
    <location>
        <begin position="12"/>
        <end position="33"/>
    </location>
</feature>
<feature type="transmembrane region" description="Helical" evidence="2">
    <location>
        <begin position="53"/>
        <end position="76"/>
    </location>
</feature>
<dbReference type="Proteomes" id="UP000191980">
    <property type="component" value="Unassembled WGS sequence"/>
</dbReference>
<proteinExistence type="predicted"/>
<gene>
    <name evidence="4" type="ORF">AU255_11040</name>
</gene>
<feature type="domain" description="Cytochrome oxidase subunit I profile" evidence="3">
    <location>
        <begin position="1"/>
        <end position="503"/>
    </location>
</feature>
<feature type="transmembrane region" description="Helical" evidence="2">
    <location>
        <begin position="512"/>
        <end position="531"/>
    </location>
</feature>
<keyword evidence="2" id="KW-1133">Transmembrane helix</keyword>
<evidence type="ECO:0000256" key="2">
    <source>
        <dbReference type="SAM" id="Phobius"/>
    </source>
</evidence>
<evidence type="ECO:0000313" key="4">
    <source>
        <dbReference type="EMBL" id="OQK18323.1"/>
    </source>
</evidence>
<organism evidence="4 5">
    <name type="scientific">Methyloprofundus sedimenti</name>
    <dbReference type="NCBI Taxonomy" id="1420851"/>
    <lineage>
        <taxon>Bacteria</taxon>
        <taxon>Pseudomonadati</taxon>
        <taxon>Pseudomonadota</taxon>
        <taxon>Gammaproteobacteria</taxon>
        <taxon>Methylococcales</taxon>
        <taxon>Methylococcaceae</taxon>
        <taxon>Methyloprofundus</taxon>
    </lineage>
</organism>
<dbReference type="CDD" id="cd01660">
    <property type="entry name" value="ba3-like_Oxidase_I"/>
    <property type="match status" value="1"/>
</dbReference>
<keyword evidence="2" id="KW-0472">Membrane</keyword>
<dbReference type="OrthoDB" id="9764568at2"/>
<evidence type="ECO:0000259" key="3">
    <source>
        <dbReference type="PROSITE" id="PS50855"/>
    </source>
</evidence>
<feature type="transmembrane region" description="Helical" evidence="2">
    <location>
        <begin position="451"/>
        <end position="472"/>
    </location>
</feature>
<dbReference type="InterPro" id="IPR033943">
    <property type="entry name" value="Ba3-like_Oxidase_I"/>
</dbReference>
<dbReference type="PANTHER" id="PTHR10422">
    <property type="entry name" value="CYTOCHROME C OXIDASE SUBUNIT 1"/>
    <property type="match status" value="1"/>
</dbReference>
<keyword evidence="2" id="KW-0812">Transmembrane</keyword>
<feature type="transmembrane region" description="Helical" evidence="2">
    <location>
        <begin position="401"/>
        <end position="423"/>
    </location>
</feature>
<evidence type="ECO:0000313" key="5">
    <source>
        <dbReference type="Proteomes" id="UP000191980"/>
    </source>
</evidence>
<dbReference type="STRING" id="1420851.AU255_11040"/>
<keyword evidence="1" id="KW-0813">Transport</keyword>
<protein>
    <submittedName>
        <fullName evidence="4">Cytochrome C oxidase subunit I</fullName>
    </submittedName>
</protein>
<feature type="transmembrane region" description="Helical" evidence="2">
    <location>
        <begin position="316"/>
        <end position="349"/>
    </location>
</feature>
<dbReference type="AlphaFoldDB" id="A0A1V8MAI7"/>
<dbReference type="SUPFAM" id="SSF81442">
    <property type="entry name" value="Cytochrome c oxidase subunit I-like"/>
    <property type="match status" value="1"/>
</dbReference>
<feature type="transmembrane region" description="Helical" evidence="2">
    <location>
        <begin position="88"/>
        <end position="109"/>
    </location>
</feature>
<dbReference type="PROSITE" id="PS50855">
    <property type="entry name" value="COX1"/>
    <property type="match status" value="1"/>
</dbReference>
<keyword evidence="1" id="KW-0679">Respiratory chain</keyword>
<evidence type="ECO:0000256" key="1">
    <source>
        <dbReference type="ARBA" id="ARBA00022660"/>
    </source>
</evidence>
<feature type="transmembrane region" description="Helical" evidence="2">
    <location>
        <begin position="281"/>
        <end position="304"/>
    </location>
</feature>
<sequence>MNDSTAKNLALSHMWVAFSAFILACFMGEYQVLERSGLFDSLSSPSVYFASVSTHGVLMAFVLTTFFIMGFGYYTASHSLKVPVWNPKLAWTGFAIALSGVVMAAIPLLSGLASVLYTFYPPVQAHVAFYMGATLLVIGSWVWCVIMVVMFYQWKKANPGQTVPLVMFATTANALLWLWTSVGVALEVLFQLIPWALGWMDTLDPGLARTLFAWTLHPIVYFWLIPAYTAFYVFAPKQAGAYLFSEEAARMALIVLVVFSLPIGFHHLYMDPEQAKGWKLLHGLGTFIVTLPTLVTGFTVIASLEIAGRLRGGKGLFGWIGTLPWGNSMVLSVILSLLMLIFGGFGGIVNASYAMNTMIHNTAWVPGHFHLIFAGTTIIMYFAIAYYLWPILVKKPLFSKSLALVQLWTWFIGMSIMTTPWHVLGLLGQPRRISSVQYNNLLTLSWEPYELLMILGGLVLLGSACLFFYLLVKTQFGASTEVFEGEVEYAEPLHAVKDLPEYLNDFKLWNKAIAVLMTISFGIPILQFFFMDTYGSSGWGY</sequence>
<feature type="transmembrane region" description="Helical" evidence="2">
    <location>
        <begin position="129"/>
        <end position="154"/>
    </location>
</feature>
<dbReference type="PROSITE" id="PS51257">
    <property type="entry name" value="PROKAR_LIPOPROTEIN"/>
    <property type="match status" value="1"/>
</dbReference>
<name>A0A1V8MAI7_9GAMM</name>
<dbReference type="PRINTS" id="PR01165">
    <property type="entry name" value="CYCOXIDASEI"/>
</dbReference>
<dbReference type="GO" id="GO:0016020">
    <property type="term" value="C:membrane"/>
    <property type="evidence" value="ECO:0007669"/>
    <property type="project" value="InterPro"/>
</dbReference>
<dbReference type="RefSeq" id="WP_080522929.1">
    <property type="nucleotide sequence ID" value="NZ_LPUF01000001.1"/>
</dbReference>
<accession>A0A1V8MAI7</accession>
<dbReference type="GO" id="GO:0020037">
    <property type="term" value="F:heme binding"/>
    <property type="evidence" value="ECO:0007669"/>
    <property type="project" value="InterPro"/>
</dbReference>
<dbReference type="InterPro" id="IPR023616">
    <property type="entry name" value="Cyt_c_oxase-like_su1_dom"/>
</dbReference>
<keyword evidence="1" id="KW-0249">Electron transport</keyword>
<feature type="transmembrane region" description="Helical" evidence="2">
    <location>
        <begin position="247"/>
        <end position="269"/>
    </location>
</feature>
<reference evidence="4 5" key="1">
    <citation type="submission" date="2015-12" db="EMBL/GenBank/DDBJ databases">
        <authorList>
            <person name="Shamseldin A."/>
            <person name="Moawad H."/>
            <person name="Abd El-Rahim W.M."/>
            <person name="Sadowsky M.J."/>
        </authorList>
    </citation>
    <scope>NUCLEOTIDE SEQUENCE [LARGE SCALE GENOMIC DNA]</scope>
    <source>
        <strain evidence="4 5">WF1</strain>
    </source>
</reference>
<feature type="transmembrane region" description="Helical" evidence="2">
    <location>
        <begin position="175"/>
        <end position="199"/>
    </location>
</feature>
<dbReference type="Pfam" id="PF00115">
    <property type="entry name" value="COX1"/>
    <property type="match status" value="1"/>
</dbReference>
<dbReference type="InterPro" id="IPR000883">
    <property type="entry name" value="Cyt_C_Oxase_1"/>
</dbReference>
<dbReference type="Gene3D" id="1.20.210.10">
    <property type="entry name" value="Cytochrome c oxidase-like, subunit I domain"/>
    <property type="match status" value="1"/>
</dbReference>
<feature type="transmembrane region" description="Helical" evidence="2">
    <location>
        <begin position="211"/>
        <end position="235"/>
    </location>
</feature>
<dbReference type="GO" id="GO:0009060">
    <property type="term" value="P:aerobic respiration"/>
    <property type="evidence" value="ECO:0007669"/>
    <property type="project" value="InterPro"/>
</dbReference>
<dbReference type="PANTHER" id="PTHR10422:SF40">
    <property type="entry name" value="CYTOCHROME C OXIDASE SUBUNIT I"/>
    <property type="match status" value="1"/>
</dbReference>
<dbReference type="GO" id="GO:0004129">
    <property type="term" value="F:cytochrome-c oxidase activity"/>
    <property type="evidence" value="ECO:0007669"/>
    <property type="project" value="InterPro"/>
</dbReference>
<feature type="transmembrane region" description="Helical" evidence="2">
    <location>
        <begin position="369"/>
        <end position="389"/>
    </location>
</feature>
<dbReference type="EMBL" id="LPUF01000001">
    <property type="protein sequence ID" value="OQK18323.1"/>
    <property type="molecule type" value="Genomic_DNA"/>
</dbReference>
<comment type="caution">
    <text evidence="4">The sequence shown here is derived from an EMBL/GenBank/DDBJ whole genome shotgun (WGS) entry which is preliminary data.</text>
</comment>